<protein>
    <submittedName>
        <fullName evidence="1">Uncharacterized protein</fullName>
    </submittedName>
</protein>
<dbReference type="Proteomes" id="UP000248272">
    <property type="component" value="Unassembled WGS sequence"/>
</dbReference>
<comment type="caution">
    <text evidence="1">The sequence shown here is derived from an EMBL/GenBank/DDBJ whole genome shotgun (WGS) entry which is preliminary data.</text>
</comment>
<dbReference type="EMBL" id="BDSG01000013">
    <property type="protein sequence ID" value="GBL09335.1"/>
    <property type="molecule type" value="Genomic_DNA"/>
</dbReference>
<name>A0A2Z6UGG0_MICAE</name>
<evidence type="ECO:0000313" key="2">
    <source>
        <dbReference type="Proteomes" id="UP000248272"/>
    </source>
</evidence>
<accession>A0A2Z6UGG0</accession>
<dbReference type="Pfam" id="PF14236">
    <property type="entry name" value="DruA"/>
    <property type="match status" value="1"/>
</dbReference>
<gene>
    <name evidence="1" type="ORF">MSj_00814</name>
</gene>
<sequence length="372" mass="43984">MRVYDIQEKMNMDKQKEIIKQKIIENLEFYGITWDENQHKILVDNDDDFRKIQRKLAERTNLKGQKHKSEVEKYIAQPSDIDISKINPYLVMVESKEDHQQLWSYATTYWSIPVTVGYGRRIRYFVFDRQNDKLIGIVGICDPVIGLGVRDSDSIGWTKDQKMQRLYNCMTAYILGAIPPYNQLLGSKLVALTLMFPKVREDFYQKYKNSPSIITGVNKKPYLIYIDTLGAFGKSAIYNRLLNWDFVNYTKGQSHLHITANGSWELIKQVVPEEVFETYRFGEGPNWKMRILKTGLRELGLSEDMLSIGWQRGYYRCPLAENWKEYLLGDTNRVVWRKFTQRDLVRYWHDRWITPRLDILKTHLQCPPDIIV</sequence>
<evidence type="ECO:0000313" key="1">
    <source>
        <dbReference type="EMBL" id="GBL09335.1"/>
    </source>
</evidence>
<dbReference type="AlphaFoldDB" id="A0A2Z6UGG0"/>
<proteinExistence type="predicted"/>
<dbReference type="InterPro" id="IPR025639">
    <property type="entry name" value="DruA"/>
</dbReference>
<reference evidence="1 2" key="1">
    <citation type="journal article" date="2018" name="Front. Microbiol.">
        <title>Adaptation of the Freshwater Bloom-Forming Cyanobacterium Microcystis aeruginosa to Brackish Water Is Driven by Recent Horizontal Transfer of Sucrose Genes.</title>
        <authorList>
            <person name="Tanabe Y."/>
            <person name="Hodoki Y."/>
            <person name="Sano T."/>
            <person name="Tada K."/>
            <person name="Watanabe M.M."/>
        </authorList>
    </citation>
    <scope>NUCLEOTIDE SEQUENCE [LARGE SCALE GENOMIC DNA]</scope>
    <source>
        <strain evidence="1 2">Sj</strain>
    </source>
</reference>
<organism evidence="1 2">
    <name type="scientific">Microcystis aeruginosa Sj</name>
    <dbReference type="NCBI Taxonomy" id="1979544"/>
    <lineage>
        <taxon>Bacteria</taxon>
        <taxon>Bacillati</taxon>
        <taxon>Cyanobacteriota</taxon>
        <taxon>Cyanophyceae</taxon>
        <taxon>Oscillatoriophycideae</taxon>
        <taxon>Chroococcales</taxon>
        <taxon>Microcystaceae</taxon>
        <taxon>Microcystis</taxon>
    </lineage>
</organism>